<comment type="pathway">
    <text evidence="3 12">Bacterial outer membrane biogenesis; LPS core biosynthesis.</text>
</comment>
<organism evidence="14 16">
    <name type="scientific">Saliniramus fredricksonii</name>
    <dbReference type="NCBI Taxonomy" id="1653334"/>
    <lineage>
        <taxon>Bacteria</taxon>
        <taxon>Pseudomonadati</taxon>
        <taxon>Pseudomonadota</taxon>
        <taxon>Alphaproteobacteria</taxon>
        <taxon>Hyphomicrobiales</taxon>
        <taxon>Salinarimonadaceae</taxon>
        <taxon>Saliniramus</taxon>
    </lineage>
</organism>
<dbReference type="PANTHER" id="PTHR42755">
    <property type="entry name" value="3-DEOXY-MANNO-OCTULOSONATE CYTIDYLYLTRANSFERASE"/>
    <property type="match status" value="1"/>
</dbReference>
<reference evidence="15 17" key="2">
    <citation type="submission" date="2016-08" db="EMBL/GenBank/DDBJ databases">
        <authorList>
            <person name="Varghese N."/>
            <person name="Submissions Spin"/>
        </authorList>
    </citation>
    <scope>NUCLEOTIDE SEQUENCE [LARGE SCALE GENOMIC DNA]</scope>
    <source>
        <strain evidence="15 17">HL-109</strain>
    </source>
</reference>
<comment type="catalytic activity">
    <reaction evidence="9 12">
        <text>lipid IVA (E. coli) + CMP-3-deoxy-beta-D-manno-octulosonate = alpha-Kdo-(2-&gt;6)-lipid IVA (E. coli) + CMP + H(+)</text>
        <dbReference type="Rhea" id="RHEA:28066"/>
        <dbReference type="ChEBI" id="CHEBI:15378"/>
        <dbReference type="ChEBI" id="CHEBI:58603"/>
        <dbReference type="ChEBI" id="CHEBI:60364"/>
        <dbReference type="ChEBI" id="CHEBI:60377"/>
        <dbReference type="ChEBI" id="CHEBI:85987"/>
        <dbReference type="EC" id="2.4.99.12"/>
    </reaction>
</comment>
<evidence type="ECO:0000256" key="10">
    <source>
        <dbReference type="PIRSR" id="PIRSR639901-1"/>
    </source>
</evidence>
<comment type="subcellular location">
    <subcellularLocation>
        <location evidence="2">Cell inner membrane</location>
        <topology evidence="2">Single-pass membrane protein</topology>
        <orientation evidence="2">Cytoplasmic side</orientation>
    </subcellularLocation>
    <subcellularLocation>
        <location evidence="12">Cell membrane</location>
    </subcellularLocation>
</comment>
<protein>
    <recommendedName>
        <fullName evidence="6 12">3-deoxy-D-manno-octulosonic acid transferase</fullName>
        <shortName evidence="12">Kdo transferase</shortName>
        <ecNumber evidence="5 12">2.4.99.12</ecNumber>
    </recommendedName>
    <alternativeName>
        <fullName evidence="8 12">Lipid IV(A) 3-deoxy-D-manno-octulosonic acid transferase</fullName>
    </alternativeName>
</protein>
<dbReference type="RefSeq" id="WP_074444726.1">
    <property type="nucleotide sequence ID" value="NZ_FMBM01000002.1"/>
</dbReference>
<keyword evidence="12" id="KW-0448">Lipopolysaccharide biosynthesis</keyword>
<evidence type="ECO:0000256" key="12">
    <source>
        <dbReference type="RuleBase" id="RU365103"/>
    </source>
</evidence>
<evidence type="ECO:0000256" key="7">
    <source>
        <dbReference type="ARBA" id="ARBA00022679"/>
    </source>
</evidence>
<evidence type="ECO:0000256" key="9">
    <source>
        <dbReference type="ARBA" id="ARBA00049183"/>
    </source>
</evidence>
<accession>A0A0P7Y558</accession>
<dbReference type="Proteomes" id="UP000050497">
    <property type="component" value="Unassembled WGS sequence"/>
</dbReference>
<dbReference type="EC" id="2.4.99.12" evidence="5 12"/>
<dbReference type="FunFam" id="3.40.50.11720:FF:000001">
    <property type="entry name" value="3-deoxy-D-manno-octulosonic acid transferase"/>
    <property type="match status" value="1"/>
</dbReference>
<dbReference type="PANTHER" id="PTHR42755:SF1">
    <property type="entry name" value="3-DEOXY-D-MANNO-OCTULOSONIC ACID TRANSFERASE, MITOCHONDRIAL-RELATED"/>
    <property type="match status" value="1"/>
</dbReference>
<feature type="domain" description="3-deoxy-D-manno-octulosonic-acid transferase N-terminal" evidence="13">
    <location>
        <begin position="43"/>
        <end position="217"/>
    </location>
</feature>
<keyword evidence="7 12" id="KW-0808">Transferase</keyword>
<dbReference type="Proteomes" id="UP000182800">
    <property type="component" value="Unassembled WGS sequence"/>
</dbReference>
<name>A0A0P7Y558_9HYPH</name>
<dbReference type="GO" id="GO:0009245">
    <property type="term" value="P:lipid A biosynthetic process"/>
    <property type="evidence" value="ECO:0007669"/>
    <property type="project" value="TreeGrafter"/>
</dbReference>
<dbReference type="Gene3D" id="3.40.50.2000">
    <property type="entry name" value="Glycogen Phosphorylase B"/>
    <property type="match status" value="1"/>
</dbReference>
<feature type="site" description="Transition state stabilizer" evidence="11">
    <location>
        <position position="215"/>
    </location>
</feature>
<dbReference type="Gene3D" id="3.40.50.11720">
    <property type="entry name" value="3-Deoxy-D-manno-octulosonic-acid transferase, N-terminal domain"/>
    <property type="match status" value="1"/>
</dbReference>
<feature type="active site" description="Proton acceptor" evidence="10">
    <location>
        <position position="71"/>
    </location>
</feature>
<evidence type="ECO:0000256" key="11">
    <source>
        <dbReference type="PIRSR" id="PIRSR639901-2"/>
    </source>
</evidence>
<dbReference type="PATRIC" id="fig|1653334.4.peg.725"/>
<dbReference type="InterPro" id="IPR038107">
    <property type="entry name" value="Glycos_transf_N_sf"/>
</dbReference>
<evidence type="ECO:0000259" key="13">
    <source>
        <dbReference type="Pfam" id="PF04413"/>
    </source>
</evidence>
<evidence type="ECO:0000256" key="6">
    <source>
        <dbReference type="ARBA" id="ARBA00019077"/>
    </source>
</evidence>
<dbReference type="GO" id="GO:0043842">
    <property type="term" value="F:Kdo transferase activity"/>
    <property type="evidence" value="ECO:0007669"/>
    <property type="project" value="UniProtKB-EC"/>
</dbReference>
<evidence type="ECO:0000313" key="14">
    <source>
        <dbReference type="EMBL" id="KPQ09388.1"/>
    </source>
</evidence>
<evidence type="ECO:0000313" key="15">
    <source>
        <dbReference type="EMBL" id="SCC80922.1"/>
    </source>
</evidence>
<evidence type="ECO:0000256" key="1">
    <source>
        <dbReference type="ARBA" id="ARBA00003394"/>
    </source>
</evidence>
<comment type="similarity">
    <text evidence="4">Belongs to the glycosyltransferase group 1 family. Glycosyltransferase 30 subfamily.</text>
</comment>
<dbReference type="GO" id="GO:0005886">
    <property type="term" value="C:plasma membrane"/>
    <property type="evidence" value="ECO:0007669"/>
    <property type="project" value="UniProtKB-SubCell"/>
</dbReference>
<dbReference type="InterPro" id="IPR007507">
    <property type="entry name" value="Glycos_transf_N"/>
</dbReference>
<evidence type="ECO:0000256" key="5">
    <source>
        <dbReference type="ARBA" id="ARBA00012621"/>
    </source>
</evidence>
<dbReference type="UniPathway" id="UPA00958"/>
<comment type="caution">
    <text evidence="14">The sequence shown here is derived from an EMBL/GenBank/DDBJ whole genome shotgun (WGS) entry which is preliminary data.</text>
</comment>
<evidence type="ECO:0000256" key="4">
    <source>
        <dbReference type="ARBA" id="ARBA00006380"/>
    </source>
</evidence>
<evidence type="ECO:0000313" key="17">
    <source>
        <dbReference type="Proteomes" id="UP000182800"/>
    </source>
</evidence>
<dbReference type="GO" id="GO:0009244">
    <property type="term" value="P:lipopolysaccharide core region biosynthetic process"/>
    <property type="evidence" value="ECO:0007669"/>
    <property type="project" value="UniProtKB-UniRule"/>
</dbReference>
<keyword evidence="17" id="KW-1185">Reference proteome</keyword>
<keyword evidence="12" id="KW-1003">Cell membrane</keyword>
<dbReference type="SUPFAM" id="SSF53756">
    <property type="entry name" value="UDP-Glycosyltransferase/glycogen phosphorylase"/>
    <property type="match status" value="1"/>
</dbReference>
<proteinExistence type="inferred from homology"/>
<comment type="function">
    <text evidence="1 12">Involved in lipopolysaccharide (LPS) biosynthesis. Catalyzes the transfer of 3-deoxy-D-manno-octulosonate (Kdo) residue(s) from CMP-Kdo to lipid IV(A), the tetraacyldisaccharide-1,4'-bisphosphate precursor of lipid A.</text>
</comment>
<gene>
    <name evidence="14" type="primary">waaA</name>
    <name evidence="15" type="ORF">GA0071312_1851</name>
    <name evidence="14" type="ORF">HLUCCO17_14900</name>
</gene>
<reference evidence="14 16" key="1">
    <citation type="submission" date="2015-09" db="EMBL/GenBank/DDBJ databases">
        <title>Identification and resolution of microdiversity through metagenomic sequencing of parallel consortia.</title>
        <authorList>
            <person name="Nelson W.C."/>
            <person name="Romine M.F."/>
            <person name="Lindemann S.R."/>
        </authorList>
    </citation>
    <scope>NUCLEOTIDE SEQUENCE [LARGE SCALE GENOMIC DNA]</scope>
    <source>
        <strain evidence="14">HL-109</strain>
    </source>
</reference>
<dbReference type="AlphaFoldDB" id="A0A0P7Y558"/>
<dbReference type="InterPro" id="IPR039901">
    <property type="entry name" value="Kdotransferase"/>
</dbReference>
<evidence type="ECO:0000256" key="3">
    <source>
        <dbReference type="ARBA" id="ARBA00004713"/>
    </source>
</evidence>
<keyword evidence="12" id="KW-0472">Membrane</keyword>
<dbReference type="Pfam" id="PF04413">
    <property type="entry name" value="Glycos_transf_N"/>
    <property type="match status" value="1"/>
</dbReference>
<sequence length="434" mass="47746">MAPHSTPRFPLLLRLYHYGLAALEPAAAGVLLSRRRKGKEDPQRMRERRGLAGRERPEGHLAWLHGASIGETMAILPVIERLTRRGVTVLVTSGTRTSAEIIAKRLPPGAIHQFVPIDVPRYMRRFLAHWRPDIALFAESEIWPNAILALEQRNVPLILINGRLSERSFQRWSRVPRLAEALLSRFSLCLAQAKPDAERLQRLGAPRVGVAGNLKFDSPPPPADPRIVEALQGMIAGRPVWVAASTHPGEEEMVVAIHRALARKYPKLITIIAPRHPHRGETIAEIARDSALNPARRALGEQPEREVDFYIADTVGELGLFYRLTPLVFVGGSLIPHGGQNPIEPAKLGTAILHGPHVHNFDEVYTALDGSGGALPVADARALAAALEDLIADTALTREMARAGYESVQSLGGALDRTLRAVEPFILDVKMEQR</sequence>
<evidence type="ECO:0000256" key="8">
    <source>
        <dbReference type="ARBA" id="ARBA00031445"/>
    </source>
</evidence>
<feature type="site" description="Transition state stabilizer" evidence="11">
    <location>
        <position position="139"/>
    </location>
</feature>
<dbReference type="OrthoDB" id="9789797at2"/>
<dbReference type="STRING" id="1653334.GA0071312_1851"/>
<dbReference type="EMBL" id="LJSX01000028">
    <property type="protein sequence ID" value="KPQ09388.1"/>
    <property type="molecule type" value="Genomic_DNA"/>
</dbReference>
<dbReference type="FunFam" id="3.40.50.2000:FF:000032">
    <property type="entry name" value="3-deoxy-D-manno-octulosonic acid transferase"/>
    <property type="match status" value="1"/>
</dbReference>
<evidence type="ECO:0000313" key="16">
    <source>
        <dbReference type="Proteomes" id="UP000050497"/>
    </source>
</evidence>
<evidence type="ECO:0000256" key="2">
    <source>
        <dbReference type="ARBA" id="ARBA00004388"/>
    </source>
</evidence>
<dbReference type="EMBL" id="FMBM01000002">
    <property type="protein sequence ID" value="SCC80922.1"/>
    <property type="molecule type" value="Genomic_DNA"/>
</dbReference>